<keyword evidence="2" id="KW-0732">Signal</keyword>
<evidence type="ECO:0000256" key="1">
    <source>
        <dbReference type="SAM" id="MobiDB-lite"/>
    </source>
</evidence>
<dbReference type="PANTHER" id="PTHR22803">
    <property type="entry name" value="MANNOSE, PHOSPHOLIPASE, LECTIN RECEPTOR RELATED"/>
    <property type="match status" value="1"/>
</dbReference>
<feature type="compositionally biased region" description="Polar residues" evidence="1">
    <location>
        <begin position="87"/>
        <end position="101"/>
    </location>
</feature>
<dbReference type="InterPro" id="IPR016187">
    <property type="entry name" value="CTDL_fold"/>
</dbReference>
<dbReference type="STRING" id="7260.B4N0A5"/>
<dbReference type="SMART" id="SM00034">
    <property type="entry name" value="CLECT"/>
    <property type="match status" value="1"/>
</dbReference>
<dbReference type="OrthoDB" id="7647695at2759"/>
<feature type="region of interest" description="Disordered" evidence="1">
    <location>
        <begin position="80"/>
        <end position="101"/>
    </location>
</feature>
<organism evidence="4 5">
    <name type="scientific">Drosophila willistoni</name>
    <name type="common">Fruit fly</name>
    <dbReference type="NCBI Taxonomy" id="7260"/>
    <lineage>
        <taxon>Eukaryota</taxon>
        <taxon>Metazoa</taxon>
        <taxon>Ecdysozoa</taxon>
        <taxon>Arthropoda</taxon>
        <taxon>Hexapoda</taxon>
        <taxon>Insecta</taxon>
        <taxon>Pterygota</taxon>
        <taxon>Neoptera</taxon>
        <taxon>Endopterygota</taxon>
        <taxon>Diptera</taxon>
        <taxon>Brachycera</taxon>
        <taxon>Muscomorpha</taxon>
        <taxon>Ephydroidea</taxon>
        <taxon>Drosophilidae</taxon>
        <taxon>Drosophila</taxon>
        <taxon>Sophophora</taxon>
    </lineage>
</organism>
<reference evidence="4 5" key="1">
    <citation type="journal article" date="2007" name="Nature">
        <title>Evolution of genes and genomes on the Drosophila phylogeny.</title>
        <authorList>
            <consortium name="Drosophila 12 Genomes Consortium"/>
            <person name="Clark A.G."/>
            <person name="Eisen M.B."/>
            <person name="Smith D.R."/>
            <person name="Bergman C.M."/>
            <person name="Oliver B."/>
            <person name="Markow T.A."/>
            <person name="Kaufman T.C."/>
            <person name="Kellis M."/>
            <person name="Gelbart W."/>
            <person name="Iyer V.N."/>
            <person name="Pollard D.A."/>
            <person name="Sackton T.B."/>
            <person name="Larracuente A.M."/>
            <person name="Singh N.D."/>
            <person name="Abad J.P."/>
            <person name="Abt D.N."/>
            <person name="Adryan B."/>
            <person name="Aguade M."/>
            <person name="Akashi H."/>
            <person name="Anderson W.W."/>
            <person name="Aquadro C.F."/>
            <person name="Ardell D.H."/>
            <person name="Arguello R."/>
            <person name="Artieri C.G."/>
            <person name="Barbash D.A."/>
            <person name="Barker D."/>
            <person name="Barsanti P."/>
            <person name="Batterham P."/>
            <person name="Batzoglou S."/>
            <person name="Begun D."/>
            <person name="Bhutkar A."/>
            <person name="Blanco E."/>
            <person name="Bosak S.A."/>
            <person name="Bradley R.K."/>
            <person name="Brand A.D."/>
            <person name="Brent M.R."/>
            <person name="Brooks A.N."/>
            <person name="Brown R.H."/>
            <person name="Butlin R.K."/>
            <person name="Caggese C."/>
            <person name="Calvi B.R."/>
            <person name="Bernardo de Carvalho A."/>
            <person name="Caspi A."/>
            <person name="Castrezana S."/>
            <person name="Celniker S.E."/>
            <person name="Chang J.L."/>
            <person name="Chapple C."/>
            <person name="Chatterji S."/>
            <person name="Chinwalla A."/>
            <person name="Civetta A."/>
            <person name="Clifton S.W."/>
            <person name="Comeron J.M."/>
            <person name="Costello J.C."/>
            <person name="Coyne J.A."/>
            <person name="Daub J."/>
            <person name="David R.G."/>
            <person name="Delcher A.L."/>
            <person name="Delehaunty K."/>
            <person name="Do C.B."/>
            <person name="Ebling H."/>
            <person name="Edwards K."/>
            <person name="Eickbush T."/>
            <person name="Evans J.D."/>
            <person name="Filipski A."/>
            <person name="Findeiss S."/>
            <person name="Freyhult E."/>
            <person name="Fulton L."/>
            <person name="Fulton R."/>
            <person name="Garcia A.C."/>
            <person name="Gardiner A."/>
            <person name="Garfield D.A."/>
            <person name="Garvin B.E."/>
            <person name="Gibson G."/>
            <person name="Gilbert D."/>
            <person name="Gnerre S."/>
            <person name="Godfrey J."/>
            <person name="Good R."/>
            <person name="Gotea V."/>
            <person name="Gravely B."/>
            <person name="Greenberg A.J."/>
            <person name="Griffiths-Jones S."/>
            <person name="Gross S."/>
            <person name="Guigo R."/>
            <person name="Gustafson E.A."/>
            <person name="Haerty W."/>
            <person name="Hahn M.W."/>
            <person name="Halligan D.L."/>
            <person name="Halpern A.L."/>
            <person name="Halter G.M."/>
            <person name="Han M.V."/>
            <person name="Heger A."/>
            <person name="Hillier L."/>
            <person name="Hinrichs A.S."/>
            <person name="Holmes I."/>
            <person name="Hoskins R.A."/>
            <person name="Hubisz M.J."/>
            <person name="Hultmark D."/>
            <person name="Huntley M.A."/>
            <person name="Jaffe D.B."/>
            <person name="Jagadeeshan S."/>
            <person name="Jeck W.R."/>
            <person name="Johnson J."/>
            <person name="Jones C.D."/>
            <person name="Jordan W.C."/>
            <person name="Karpen G.H."/>
            <person name="Kataoka E."/>
            <person name="Keightley P.D."/>
            <person name="Kheradpour P."/>
            <person name="Kirkness E.F."/>
            <person name="Koerich L.B."/>
            <person name="Kristiansen K."/>
            <person name="Kudrna D."/>
            <person name="Kulathinal R.J."/>
            <person name="Kumar S."/>
            <person name="Kwok R."/>
            <person name="Lander E."/>
            <person name="Langley C.H."/>
            <person name="Lapoint R."/>
            <person name="Lazzaro B.P."/>
            <person name="Lee S.J."/>
            <person name="Levesque L."/>
            <person name="Li R."/>
            <person name="Lin C.F."/>
            <person name="Lin M.F."/>
            <person name="Lindblad-Toh K."/>
            <person name="Llopart A."/>
            <person name="Long M."/>
            <person name="Low L."/>
            <person name="Lozovsky E."/>
            <person name="Lu J."/>
            <person name="Luo M."/>
            <person name="Machado C.A."/>
            <person name="Makalowski W."/>
            <person name="Marzo M."/>
            <person name="Matsuda M."/>
            <person name="Matzkin L."/>
            <person name="McAllister B."/>
            <person name="McBride C.S."/>
            <person name="McKernan B."/>
            <person name="McKernan K."/>
            <person name="Mendez-Lago M."/>
            <person name="Minx P."/>
            <person name="Mollenhauer M.U."/>
            <person name="Montooth K."/>
            <person name="Mount S.M."/>
            <person name="Mu X."/>
            <person name="Myers E."/>
            <person name="Negre B."/>
            <person name="Newfeld S."/>
            <person name="Nielsen R."/>
            <person name="Noor M.A."/>
            <person name="O'Grady P."/>
            <person name="Pachter L."/>
            <person name="Papaceit M."/>
            <person name="Parisi M.J."/>
            <person name="Parisi M."/>
            <person name="Parts L."/>
            <person name="Pedersen J.S."/>
            <person name="Pesole G."/>
            <person name="Phillippy A.M."/>
            <person name="Ponting C.P."/>
            <person name="Pop M."/>
            <person name="Porcelli D."/>
            <person name="Powell J.R."/>
            <person name="Prohaska S."/>
            <person name="Pruitt K."/>
            <person name="Puig M."/>
            <person name="Quesneville H."/>
            <person name="Ram K.R."/>
            <person name="Rand D."/>
            <person name="Rasmussen M.D."/>
            <person name="Reed L.K."/>
            <person name="Reenan R."/>
            <person name="Reily A."/>
            <person name="Remington K.A."/>
            <person name="Rieger T.T."/>
            <person name="Ritchie M.G."/>
            <person name="Robin C."/>
            <person name="Rogers Y.H."/>
            <person name="Rohde C."/>
            <person name="Rozas J."/>
            <person name="Rubenfield M.J."/>
            <person name="Ruiz A."/>
            <person name="Russo S."/>
            <person name="Salzberg S.L."/>
            <person name="Sanchez-Gracia A."/>
            <person name="Saranga D.J."/>
            <person name="Sato H."/>
            <person name="Schaeffer S.W."/>
            <person name="Schatz M.C."/>
            <person name="Schlenke T."/>
            <person name="Schwartz R."/>
            <person name="Segarra C."/>
            <person name="Singh R.S."/>
            <person name="Sirot L."/>
            <person name="Sirota M."/>
            <person name="Sisneros N.B."/>
            <person name="Smith C.D."/>
            <person name="Smith T.F."/>
            <person name="Spieth J."/>
            <person name="Stage D.E."/>
            <person name="Stark A."/>
            <person name="Stephan W."/>
            <person name="Strausberg R.L."/>
            <person name="Strempel S."/>
            <person name="Sturgill D."/>
            <person name="Sutton G."/>
            <person name="Sutton G.G."/>
            <person name="Tao W."/>
            <person name="Teichmann S."/>
            <person name="Tobari Y.N."/>
            <person name="Tomimura Y."/>
            <person name="Tsolas J.M."/>
            <person name="Valente V.L."/>
            <person name="Venter E."/>
            <person name="Venter J.C."/>
            <person name="Vicario S."/>
            <person name="Vieira F.G."/>
            <person name="Vilella A.J."/>
            <person name="Villasante A."/>
            <person name="Walenz B."/>
            <person name="Wang J."/>
            <person name="Wasserman M."/>
            <person name="Watts T."/>
            <person name="Wilson D."/>
            <person name="Wilson R.K."/>
            <person name="Wing R.A."/>
            <person name="Wolfner M.F."/>
            <person name="Wong A."/>
            <person name="Wong G.K."/>
            <person name="Wu C.I."/>
            <person name="Wu G."/>
            <person name="Yamamoto D."/>
            <person name="Yang H.P."/>
            <person name="Yang S.P."/>
            <person name="Yorke J.A."/>
            <person name="Yoshida K."/>
            <person name="Zdobnov E."/>
            <person name="Zhang P."/>
            <person name="Zhang Y."/>
            <person name="Zimin A.V."/>
            <person name="Baldwin J."/>
            <person name="Abdouelleil A."/>
            <person name="Abdulkadir J."/>
            <person name="Abebe A."/>
            <person name="Abera B."/>
            <person name="Abreu J."/>
            <person name="Acer S.C."/>
            <person name="Aftuck L."/>
            <person name="Alexander A."/>
            <person name="An P."/>
            <person name="Anderson E."/>
            <person name="Anderson S."/>
            <person name="Arachi H."/>
            <person name="Azer M."/>
            <person name="Bachantsang P."/>
            <person name="Barry A."/>
            <person name="Bayul T."/>
            <person name="Berlin A."/>
            <person name="Bessette D."/>
            <person name="Bloom T."/>
            <person name="Blye J."/>
            <person name="Boguslavskiy L."/>
            <person name="Bonnet C."/>
            <person name="Boukhgalter B."/>
            <person name="Bourzgui I."/>
            <person name="Brown A."/>
            <person name="Cahill P."/>
            <person name="Channer S."/>
            <person name="Cheshatsang Y."/>
            <person name="Chuda L."/>
            <person name="Citroen M."/>
            <person name="Collymore A."/>
            <person name="Cooke P."/>
            <person name="Costello M."/>
            <person name="D'Aco K."/>
            <person name="Daza R."/>
            <person name="De Haan G."/>
            <person name="DeGray S."/>
            <person name="DeMaso C."/>
            <person name="Dhargay N."/>
            <person name="Dooley K."/>
            <person name="Dooley E."/>
            <person name="Doricent M."/>
            <person name="Dorje P."/>
            <person name="Dorjee K."/>
            <person name="Dupes A."/>
            <person name="Elong R."/>
            <person name="Falk J."/>
            <person name="Farina A."/>
            <person name="Faro S."/>
            <person name="Ferguson D."/>
            <person name="Fisher S."/>
            <person name="Foley C.D."/>
            <person name="Franke A."/>
            <person name="Friedrich D."/>
            <person name="Gadbois L."/>
            <person name="Gearin G."/>
            <person name="Gearin C.R."/>
            <person name="Giannoukos G."/>
            <person name="Goode T."/>
            <person name="Graham J."/>
            <person name="Grandbois E."/>
            <person name="Grewal S."/>
            <person name="Gyaltsen K."/>
            <person name="Hafez N."/>
            <person name="Hagos B."/>
            <person name="Hall J."/>
            <person name="Henson C."/>
            <person name="Hollinger A."/>
            <person name="Honan T."/>
            <person name="Huard M.D."/>
            <person name="Hughes L."/>
            <person name="Hurhula B."/>
            <person name="Husby M.E."/>
            <person name="Kamat A."/>
            <person name="Kanga B."/>
            <person name="Kashin S."/>
            <person name="Khazanovich D."/>
            <person name="Kisner P."/>
            <person name="Lance K."/>
            <person name="Lara M."/>
            <person name="Lee W."/>
            <person name="Lennon N."/>
            <person name="Letendre F."/>
            <person name="LeVine R."/>
            <person name="Lipovsky A."/>
            <person name="Liu X."/>
            <person name="Liu J."/>
            <person name="Liu S."/>
            <person name="Lokyitsang T."/>
            <person name="Lokyitsang Y."/>
            <person name="Lubonja R."/>
            <person name="Lui A."/>
            <person name="MacDonald P."/>
            <person name="Magnisalis V."/>
            <person name="Maru K."/>
            <person name="Matthews C."/>
            <person name="McCusker W."/>
            <person name="McDonough S."/>
            <person name="Mehta T."/>
            <person name="Meldrim J."/>
            <person name="Meneus L."/>
            <person name="Mihai O."/>
            <person name="Mihalev A."/>
            <person name="Mihova T."/>
            <person name="Mittelman R."/>
            <person name="Mlenga V."/>
            <person name="Montmayeur A."/>
            <person name="Mulrain L."/>
            <person name="Navidi A."/>
            <person name="Naylor J."/>
            <person name="Negash T."/>
            <person name="Nguyen T."/>
            <person name="Nguyen N."/>
            <person name="Nicol R."/>
            <person name="Norbu C."/>
            <person name="Norbu N."/>
            <person name="Novod N."/>
            <person name="O'Neill B."/>
            <person name="Osman S."/>
            <person name="Markiewicz E."/>
            <person name="Oyono O.L."/>
            <person name="Patti C."/>
            <person name="Phunkhang P."/>
            <person name="Pierre F."/>
            <person name="Priest M."/>
            <person name="Raghuraman S."/>
            <person name="Rege F."/>
            <person name="Reyes R."/>
            <person name="Rise C."/>
            <person name="Rogov P."/>
            <person name="Ross K."/>
            <person name="Ryan E."/>
            <person name="Settipalli S."/>
            <person name="Shea T."/>
            <person name="Sherpa N."/>
            <person name="Shi L."/>
            <person name="Shih D."/>
            <person name="Sparrow T."/>
            <person name="Spaulding J."/>
            <person name="Stalker J."/>
            <person name="Stange-Thomann N."/>
            <person name="Stavropoulos S."/>
            <person name="Stone C."/>
            <person name="Strader C."/>
            <person name="Tesfaye S."/>
            <person name="Thomson T."/>
            <person name="Thoulutsang Y."/>
            <person name="Thoulutsang D."/>
            <person name="Topham K."/>
            <person name="Topping I."/>
            <person name="Tsamla T."/>
            <person name="Vassiliev H."/>
            <person name="Vo A."/>
            <person name="Wangchuk T."/>
            <person name="Wangdi T."/>
            <person name="Weiand M."/>
            <person name="Wilkinson J."/>
            <person name="Wilson A."/>
            <person name="Yadav S."/>
            <person name="Young G."/>
            <person name="Yu Q."/>
            <person name="Zembek L."/>
            <person name="Zhong D."/>
            <person name="Zimmer A."/>
            <person name="Zwirko Z."/>
            <person name="Jaffe D.B."/>
            <person name="Alvarez P."/>
            <person name="Brockman W."/>
            <person name="Butler J."/>
            <person name="Chin C."/>
            <person name="Gnerre S."/>
            <person name="Grabherr M."/>
            <person name="Kleber M."/>
            <person name="Mauceli E."/>
            <person name="MacCallum I."/>
        </authorList>
    </citation>
    <scope>NUCLEOTIDE SEQUENCE [LARGE SCALE GENOMIC DNA]</scope>
    <source>
        <strain evidence="5">Tucson 14030-0811.24</strain>
    </source>
</reference>
<dbReference type="EMBL" id="CH963920">
    <property type="protein sequence ID" value="EDW77518.2"/>
    <property type="molecule type" value="Genomic_DNA"/>
</dbReference>
<dbReference type="InterPro" id="IPR016186">
    <property type="entry name" value="C-type_lectin-like/link_sf"/>
</dbReference>
<evidence type="ECO:0000256" key="2">
    <source>
        <dbReference type="SAM" id="SignalP"/>
    </source>
</evidence>
<dbReference type="CDD" id="cd00037">
    <property type="entry name" value="CLECT"/>
    <property type="match status" value="1"/>
</dbReference>
<dbReference type="AlphaFoldDB" id="B4N0A5"/>
<feature type="domain" description="C-type lectin" evidence="3">
    <location>
        <begin position="114"/>
        <end position="210"/>
    </location>
</feature>
<feature type="signal peptide" evidence="2">
    <location>
        <begin position="1"/>
        <end position="19"/>
    </location>
</feature>
<proteinExistence type="predicted"/>
<evidence type="ECO:0000259" key="3">
    <source>
        <dbReference type="PROSITE" id="PS50041"/>
    </source>
</evidence>
<feature type="chain" id="PRO_5006458154" description="C-type lectin domain-containing protein" evidence="2">
    <location>
        <begin position="20"/>
        <end position="220"/>
    </location>
</feature>
<dbReference type="InterPro" id="IPR050111">
    <property type="entry name" value="C-type_lectin/snaclec_domain"/>
</dbReference>
<dbReference type="SUPFAM" id="SSF56436">
    <property type="entry name" value="C-type lectin-like"/>
    <property type="match status" value="1"/>
</dbReference>
<dbReference type="eggNOG" id="KOG4297">
    <property type="taxonomic scope" value="Eukaryota"/>
</dbReference>
<dbReference type="Gene3D" id="3.10.100.10">
    <property type="entry name" value="Mannose-Binding Protein A, subunit A"/>
    <property type="match status" value="1"/>
</dbReference>
<sequence>MSTKFYVILLLVSCQNAWGSIPNSLELRPQCDAFCFDALKPILDHIAANQNRWNTCDSTKLADIQGRLDKLETQLKEQQEKIATKEGANTETDQKCSAATEKSTKEIPKNFAKLGSKYYYIERFHLLNWFAALHTCRQMGGHLASPQNQEELNELRKALPTNRAYWIDINDLSSEGEYMSETSGMRAPFLQWSPGEPNNYESKEHCVELRMLKNDQNVDL</sequence>
<dbReference type="FunCoup" id="B4N0A5">
    <property type="interactions" value="46"/>
</dbReference>
<dbReference type="PROSITE" id="PS50041">
    <property type="entry name" value="C_TYPE_LECTIN_2"/>
    <property type="match status" value="1"/>
</dbReference>
<dbReference type="SMR" id="B4N0A5"/>
<evidence type="ECO:0000313" key="4">
    <source>
        <dbReference type="EMBL" id="EDW77518.2"/>
    </source>
</evidence>
<evidence type="ECO:0000313" key="5">
    <source>
        <dbReference type="Proteomes" id="UP000007798"/>
    </source>
</evidence>
<dbReference type="InParanoid" id="B4N0A5"/>
<gene>
    <name evidence="4" type="primary">Dwil\GK24541</name>
    <name evidence="4" type="ORF">Dwil_GK24541</name>
</gene>
<dbReference type="Pfam" id="PF00059">
    <property type="entry name" value="Lectin_C"/>
    <property type="match status" value="1"/>
</dbReference>
<keyword evidence="5" id="KW-1185">Reference proteome</keyword>
<dbReference type="HOGENOM" id="CLU_636598_0_0_1"/>
<name>B4N0A5_DROWI</name>
<dbReference type="InterPro" id="IPR001304">
    <property type="entry name" value="C-type_lectin-like"/>
</dbReference>
<dbReference type="Proteomes" id="UP000007798">
    <property type="component" value="Unassembled WGS sequence"/>
</dbReference>
<accession>B4N0A5</accession>
<protein>
    <recommendedName>
        <fullName evidence="3">C-type lectin domain-containing protein</fullName>
    </recommendedName>
</protein>